<reference evidence="2 3" key="1">
    <citation type="submission" date="2017-08" db="EMBL/GenBank/DDBJ databases">
        <title>The strain WRN001 was isolated from Binhai saline alkaline soil, Tianjin, China.</title>
        <authorList>
            <person name="Liu D."/>
            <person name="Zhang G."/>
        </authorList>
    </citation>
    <scope>NUCLEOTIDE SEQUENCE [LARGE SCALE GENOMIC DNA]</scope>
    <source>
        <strain evidence="2 3">WN019</strain>
    </source>
</reference>
<gene>
    <name evidence="2" type="ORF">CK500_00380</name>
</gene>
<keyword evidence="3" id="KW-1185">Reference proteome</keyword>
<comment type="caution">
    <text evidence="2">The sequence shown here is derived from an EMBL/GenBank/DDBJ whole genome shotgun (WGS) entry which is preliminary data.</text>
</comment>
<evidence type="ECO:0000313" key="2">
    <source>
        <dbReference type="EMBL" id="PAU85163.1"/>
    </source>
</evidence>
<feature type="region of interest" description="Disordered" evidence="1">
    <location>
        <begin position="239"/>
        <end position="258"/>
    </location>
</feature>
<organism evidence="2 3">
    <name type="scientific">Halorubrum salipaludis</name>
    <dbReference type="NCBI Taxonomy" id="2032630"/>
    <lineage>
        <taxon>Archaea</taxon>
        <taxon>Methanobacteriati</taxon>
        <taxon>Methanobacteriota</taxon>
        <taxon>Stenosarchaea group</taxon>
        <taxon>Halobacteria</taxon>
        <taxon>Halobacteriales</taxon>
        <taxon>Haloferacaceae</taxon>
        <taxon>Halorubrum</taxon>
    </lineage>
</organism>
<dbReference type="RefSeq" id="WP_095635286.1">
    <property type="nucleotide sequence ID" value="NZ_NSKC01000001.1"/>
</dbReference>
<dbReference type="Proteomes" id="UP000218083">
    <property type="component" value="Unassembled WGS sequence"/>
</dbReference>
<evidence type="ECO:0000256" key="1">
    <source>
        <dbReference type="SAM" id="MobiDB-lite"/>
    </source>
</evidence>
<name>A0A2A2FKS9_9EURY</name>
<proteinExistence type="predicted"/>
<dbReference type="OrthoDB" id="328200at2157"/>
<evidence type="ECO:0000313" key="3">
    <source>
        <dbReference type="Proteomes" id="UP000218083"/>
    </source>
</evidence>
<protein>
    <submittedName>
        <fullName evidence="2">Uncharacterized protein</fullName>
    </submittedName>
</protein>
<dbReference type="EMBL" id="NSKC01000001">
    <property type="protein sequence ID" value="PAU85163.1"/>
    <property type="molecule type" value="Genomic_DNA"/>
</dbReference>
<sequence length="258" mass="27376">MKRRTLILLLGGGGSAALSTGTGAFSSATAERGVSMDVVEDKNAFVGYRSEDRTLPDDLNGDGTVDLVTVTNQFTQKIEFVDAVIDEGADYFAEPNVPEENFEPGDSATVTAEPTEYPDDGIKVAVTVKIKGTGVAAEVFGDTATRRFQITKTSTVVHYNGKGTINVEGQPENSDTIEVDVYSIPNGSPTKQEKQDSLASAETVKVEPNSNENLSGWVVAVEVGGDIYQHPGWNESTCSFHAPKQGPGVPVDSPPDCE</sequence>
<accession>A0A2A2FKS9</accession>
<dbReference type="AlphaFoldDB" id="A0A2A2FKS9"/>